<dbReference type="InterPro" id="IPR036388">
    <property type="entry name" value="WH-like_DNA-bd_sf"/>
</dbReference>
<dbReference type="GO" id="GO:0032993">
    <property type="term" value="C:protein-DNA complex"/>
    <property type="evidence" value="ECO:0007669"/>
    <property type="project" value="TreeGrafter"/>
</dbReference>
<dbReference type="KEGG" id="salh:HMF8227_01062"/>
<dbReference type="SMART" id="SM00862">
    <property type="entry name" value="Trans_reg_C"/>
    <property type="match status" value="1"/>
</dbReference>
<accession>A0A2S2E1T1</accession>
<dbReference type="AlphaFoldDB" id="A0A2S2E1T1"/>
<dbReference type="Gene3D" id="3.40.50.2300">
    <property type="match status" value="1"/>
</dbReference>
<keyword evidence="7" id="KW-1185">Reference proteome</keyword>
<keyword evidence="1 3" id="KW-0238">DNA-binding</keyword>
<dbReference type="GO" id="GO:0000976">
    <property type="term" value="F:transcription cis-regulatory region binding"/>
    <property type="evidence" value="ECO:0007669"/>
    <property type="project" value="TreeGrafter"/>
</dbReference>
<proteinExistence type="predicted"/>
<dbReference type="SUPFAM" id="SSF52172">
    <property type="entry name" value="CheY-like"/>
    <property type="match status" value="1"/>
</dbReference>
<dbReference type="SMART" id="SM00448">
    <property type="entry name" value="REC"/>
    <property type="match status" value="1"/>
</dbReference>
<dbReference type="GO" id="GO:0000156">
    <property type="term" value="F:phosphorelay response regulator activity"/>
    <property type="evidence" value="ECO:0007669"/>
    <property type="project" value="TreeGrafter"/>
</dbReference>
<evidence type="ECO:0000256" key="2">
    <source>
        <dbReference type="PROSITE-ProRule" id="PRU00169"/>
    </source>
</evidence>
<feature type="domain" description="OmpR/PhoB-type" evidence="5">
    <location>
        <begin position="125"/>
        <end position="223"/>
    </location>
</feature>
<reference evidence="6 7" key="1">
    <citation type="submission" date="2018-05" db="EMBL/GenBank/DDBJ databases">
        <title>Salinimonas sp. HMF8227 Genome sequencing and assembly.</title>
        <authorList>
            <person name="Kang H."/>
            <person name="Kang J."/>
            <person name="Cha I."/>
            <person name="Kim H."/>
            <person name="Joh K."/>
        </authorList>
    </citation>
    <scope>NUCLEOTIDE SEQUENCE [LARGE SCALE GENOMIC DNA]</scope>
    <source>
        <strain evidence="6 7">HMF8227</strain>
    </source>
</reference>
<evidence type="ECO:0000259" key="5">
    <source>
        <dbReference type="PROSITE" id="PS51755"/>
    </source>
</evidence>
<dbReference type="PANTHER" id="PTHR48111:SF47">
    <property type="entry name" value="TRANSCRIPTIONAL REGULATORY PROTEIN RSTA"/>
    <property type="match status" value="1"/>
</dbReference>
<dbReference type="EMBL" id="CP029347">
    <property type="protein sequence ID" value="AWL11549.1"/>
    <property type="molecule type" value="Genomic_DNA"/>
</dbReference>
<dbReference type="InterPro" id="IPR011006">
    <property type="entry name" value="CheY-like_superfamily"/>
</dbReference>
<evidence type="ECO:0000259" key="4">
    <source>
        <dbReference type="PROSITE" id="PS50110"/>
    </source>
</evidence>
<feature type="domain" description="Response regulatory" evidence="4">
    <location>
        <begin position="3"/>
        <end position="116"/>
    </location>
</feature>
<dbReference type="PANTHER" id="PTHR48111">
    <property type="entry name" value="REGULATOR OF RPOS"/>
    <property type="match status" value="1"/>
</dbReference>
<feature type="modified residue" description="4-aspartylphosphate" evidence="2">
    <location>
        <position position="52"/>
    </location>
</feature>
<feature type="DNA-binding region" description="OmpR/PhoB-type" evidence="3">
    <location>
        <begin position="125"/>
        <end position="223"/>
    </location>
</feature>
<protein>
    <submittedName>
        <fullName evidence="6">Sensory transduction protein regX3</fullName>
    </submittedName>
</protein>
<dbReference type="OrthoDB" id="9802426at2"/>
<dbReference type="Pfam" id="PF00072">
    <property type="entry name" value="Response_reg"/>
    <property type="match status" value="1"/>
</dbReference>
<dbReference type="Pfam" id="PF00486">
    <property type="entry name" value="Trans_reg_C"/>
    <property type="match status" value="1"/>
</dbReference>
<evidence type="ECO:0000256" key="3">
    <source>
        <dbReference type="PROSITE-ProRule" id="PRU01091"/>
    </source>
</evidence>
<dbReference type="GO" id="GO:0005829">
    <property type="term" value="C:cytosol"/>
    <property type="evidence" value="ECO:0007669"/>
    <property type="project" value="TreeGrafter"/>
</dbReference>
<dbReference type="CDD" id="cd00383">
    <property type="entry name" value="trans_reg_C"/>
    <property type="match status" value="1"/>
</dbReference>
<evidence type="ECO:0000313" key="6">
    <source>
        <dbReference type="EMBL" id="AWL11549.1"/>
    </source>
</evidence>
<dbReference type="Proteomes" id="UP000245728">
    <property type="component" value="Chromosome"/>
</dbReference>
<dbReference type="InterPro" id="IPR001789">
    <property type="entry name" value="Sig_transdc_resp-reg_receiver"/>
</dbReference>
<dbReference type="PROSITE" id="PS51755">
    <property type="entry name" value="OMPR_PHOB"/>
    <property type="match status" value="1"/>
</dbReference>
<dbReference type="InterPro" id="IPR039420">
    <property type="entry name" value="WalR-like"/>
</dbReference>
<dbReference type="InterPro" id="IPR001867">
    <property type="entry name" value="OmpR/PhoB-type_DNA-bd"/>
</dbReference>
<organism evidence="6 7">
    <name type="scientific">Saliniradius amylolyticus</name>
    <dbReference type="NCBI Taxonomy" id="2183582"/>
    <lineage>
        <taxon>Bacteria</taxon>
        <taxon>Pseudomonadati</taxon>
        <taxon>Pseudomonadota</taxon>
        <taxon>Gammaproteobacteria</taxon>
        <taxon>Alteromonadales</taxon>
        <taxon>Alteromonadaceae</taxon>
        <taxon>Saliniradius</taxon>
    </lineage>
</organism>
<sequence length="226" mass="25515">MTSIVIIEDDRELGELISRVLEKHGYHTTLFNTAEQFRQHSPGTETALVICDIMLPDGDGFELAAEIKAHYSCPFLFLTALDSEESHIRGLNLGATDYLIKPIKPELLLARVAANIRKVNILANPDIKQLGYLKLDAARCEAWYGKTNLNLNRQEFILLEHLMRYDPEPVSRDMLFKAVVGRDYDGIDRAIDLKVSRLRKKFSEAGVPIDIKSIRAQGYALTTTDL</sequence>
<dbReference type="RefSeq" id="WP_109339184.1">
    <property type="nucleotide sequence ID" value="NZ_CP029347.1"/>
</dbReference>
<evidence type="ECO:0000256" key="1">
    <source>
        <dbReference type="ARBA" id="ARBA00023125"/>
    </source>
</evidence>
<keyword evidence="2" id="KW-0597">Phosphoprotein</keyword>
<dbReference type="PROSITE" id="PS50110">
    <property type="entry name" value="RESPONSE_REGULATORY"/>
    <property type="match status" value="1"/>
</dbReference>
<dbReference type="GO" id="GO:0006355">
    <property type="term" value="P:regulation of DNA-templated transcription"/>
    <property type="evidence" value="ECO:0007669"/>
    <property type="project" value="InterPro"/>
</dbReference>
<gene>
    <name evidence="6" type="ORF">HMF8227_01062</name>
</gene>
<name>A0A2S2E1T1_9ALTE</name>
<dbReference type="Gene3D" id="1.10.10.10">
    <property type="entry name" value="Winged helix-like DNA-binding domain superfamily/Winged helix DNA-binding domain"/>
    <property type="match status" value="1"/>
</dbReference>
<dbReference type="Gene3D" id="6.10.250.690">
    <property type="match status" value="1"/>
</dbReference>
<dbReference type="CDD" id="cd17574">
    <property type="entry name" value="REC_OmpR"/>
    <property type="match status" value="1"/>
</dbReference>
<evidence type="ECO:0000313" key="7">
    <source>
        <dbReference type="Proteomes" id="UP000245728"/>
    </source>
</evidence>